<evidence type="ECO:0000256" key="1">
    <source>
        <dbReference type="SAM" id="Phobius"/>
    </source>
</evidence>
<dbReference type="STRING" id="1436961.SAMN05421739_1074"/>
<dbReference type="EMBL" id="FOOT01000007">
    <property type="protein sequence ID" value="SFH18799.1"/>
    <property type="molecule type" value="Genomic_DNA"/>
</dbReference>
<dbReference type="AlphaFoldDB" id="A0A1I2Y0B2"/>
<keyword evidence="1" id="KW-1133">Transmembrane helix</keyword>
<accession>A0A1I2Y0B2</accession>
<organism evidence="2 3">
    <name type="scientific">Pontibacter chinhatensis</name>
    <dbReference type="NCBI Taxonomy" id="1436961"/>
    <lineage>
        <taxon>Bacteria</taxon>
        <taxon>Pseudomonadati</taxon>
        <taxon>Bacteroidota</taxon>
        <taxon>Cytophagia</taxon>
        <taxon>Cytophagales</taxon>
        <taxon>Hymenobacteraceae</taxon>
        <taxon>Pontibacter</taxon>
    </lineage>
</organism>
<protein>
    <recommendedName>
        <fullName evidence="4">DUF4199 domain-containing protein</fullName>
    </recommendedName>
</protein>
<evidence type="ECO:0000313" key="3">
    <source>
        <dbReference type="Proteomes" id="UP000198724"/>
    </source>
</evidence>
<keyword evidence="3" id="KW-1185">Reference proteome</keyword>
<feature type="transmembrane region" description="Helical" evidence="1">
    <location>
        <begin position="12"/>
        <end position="33"/>
    </location>
</feature>
<evidence type="ECO:0000313" key="2">
    <source>
        <dbReference type="EMBL" id="SFH18799.1"/>
    </source>
</evidence>
<reference evidence="3" key="1">
    <citation type="submission" date="2016-10" db="EMBL/GenBank/DDBJ databases">
        <authorList>
            <person name="Varghese N."/>
            <person name="Submissions S."/>
        </authorList>
    </citation>
    <scope>NUCLEOTIDE SEQUENCE [LARGE SCALE GENOMIC DNA]</scope>
    <source>
        <strain evidence="3">LP51</strain>
    </source>
</reference>
<evidence type="ECO:0008006" key="4">
    <source>
        <dbReference type="Google" id="ProtNLM"/>
    </source>
</evidence>
<dbReference type="RefSeq" id="WP_092104347.1">
    <property type="nucleotide sequence ID" value="NZ_FOOT01000007.1"/>
</dbReference>
<feature type="transmembrane region" description="Helical" evidence="1">
    <location>
        <begin position="76"/>
        <end position="97"/>
    </location>
</feature>
<name>A0A1I2Y0B2_9BACT</name>
<keyword evidence="1" id="KW-0812">Transmembrane</keyword>
<keyword evidence="1" id="KW-0472">Membrane</keyword>
<sequence length="169" mass="19082">MFNQTIVRIGVRYGVLGGLVCFALVAILYFVGYNPFGDVGRISYLPIPFFVFMAIRNYKKYVESDLTFGKGFRVGLAVAFYTALTSALLVLALIYLIGPEILQNHIAEMRAILEETREQQVQILGEKSYNQVYEGLGELTPTWQAADFFLWRLIVGSIFALVAAVFFRK</sequence>
<dbReference type="InterPro" id="IPR025250">
    <property type="entry name" value="DUF4199"/>
</dbReference>
<gene>
    <name evidence="2" type="ORF">SAMN05421739_1074</name>
</gene>
<feature type="transmembrane region" description="Helical" evidence="1">
    <location>
        <begin position="39"/>
        <end position="55"/>
    </location>
</feature>
<dbReference type="Pfam" id="PF13858">
    <property type="entry name" value="DUF4199"/>
    <property type="match status" value="1"/>
</dbReference>
<feature type="transmembrane region" description="Helical" evidence="1">
    <location>
        <begin position="149"/>
        <end position="167"/>
    </location>
</feature>
<dbReference type="Proteomes" id="UP000198724">
    <property type="component" value="Unassembled WGS sequence"/>
</dbReference>
<dbReference type="OrthoDB" id="850943at2"/>
<proteinExistence type="predicted"/>